<evidence type="ECO:0000313" key="4">
    <source>
        <dbReference type="EMBL" id="PGH18947.1"/>
    </source>
</evidence>
<keyword evidence="1" id="KW-0479">Metal-binding</keyword>
<dbReference type="PROSITE" id="PS01016">
    <property type="entry name" value="GLYCOPROTEASE"/>
    <property type="match status" value="1"/>
</dbReference>
<comment type="similarity">
    <text evidence="1">Belongs to the KAE1 / TsaD family.</text>
</comment>
<dbReference type="PANTHER" id="PTHR11735">
    <property type="entry name" value="TRNA N6-ADENOSINE THREONYLCARBAMOYLTRANSFERASE"/>
    <property type="match status" value="1"/>
</dbReference>
<dbReference type="STRING" id="1447883.A0A2B7YEB1"/>
<dbReference type="GO" id="GO:0005739">
    <property type="term" value="C:mitochondrion"/>
    <property type="evidence" value="ECO:0007669"/>
    <property type="project" value="UniProtKB-SubCell"/>
</dbReference>
<dbReference type="Gene3D" id="3.30.420.40">
    <property type="match status" value="2"/>
</dbReference>
<comment type="subunit">
    <text evidence="1">Homodimer.</text>
</comment>
<dbReference type="Proteomes" id="UP000224634">
    <property type="component" value="Unassembled WGS sequence"/>
</dbReference>
<feature type="region of interest" description="Disordered" evidence="2">
    <location>
        <begin position="200"/>
        <end position="223"/>
    </location>
</feature>
<dbReference type="OrthoDB" id="10259622at2759"/>
<gene>
    <name evidence="4" type="ORF">AJ80_04274</name>
</gene>
<evidence type="ECO:0000256" key="1">
    <source>
        <dbReference type="HAMAP-Rule" id="MF_03179"/>
    </source>
</evidence>
<comment type="function">
    <text evidence="1">Required for the formation of a threonylcarbamoyl group on adenosine at position 37 (t(6)A37) in mitochondrial tRNAs that read codons beginning with adenine. Probably involved in the transfer of the threonylcarbamoyl moiety of threonylcarbamoyl-AMP (TC-AMP) to the N6 group of A37. Involved in mitochondrial genome maintenance.</text>
</comment>
<dbReference type="InterPro" id="IPR017860">
    <property type="entry name" value="Peptidase_M22_CS"/>
</dbReference>
<feature type="domain" description="Gcp-like" evidence="3">
    <location>
        <begin position="147"/>
        <end position="199"/>
    </location>
</feature>
<keyword evidence="1" id="KW-0496">Mitochondrion</keyword>
<protein>
    <recommendedName>
        <fullName evidence="3">Gcp-like domain-containing protein</fullName>
    </recommendedName>
</protein>
<feature type="domain" description="Gcp-like" evidence="3">
    <location>
        <begin position="221"/>
        <end position="479"/>
    </location>
</feature>
<evidence type="ECO:0000313" key="5">
    <source>
        <dbReference type="Proteomes" id="UP000224634"/>
    </source>
</evidence>
<comment type="cofactor">
    <cofactor evidence="1">
        <name>a divalent metal cation</name>
        <dbReference type="ChEBI" id="CHEBI:60240"/>
    </cofactor>
    <text evidence="1">Binds 1 divalent metal cation per subunit.</text>
</comment>
<evidence type="ECO:0000259" key="3">
    <source>
        <dbReference type="Pfam" id="PF00814"/>
    </source>
</evidence>
<keyword evidence="1" id="KW-0819">tRNA processing</keyword>
<organism evidence="4 5">
    <name type="scientific">Polytolypa hystricis (strain UAMH7299)</name>
    <dbReference type="NCBI Taxonomy" id="1447883"/>
    <lineage>
        <taxon>Eukaryota</taxon>
        <taxon>Fungi</taxon>
        <taxon>Dikarya</taxon>
        <taxon>Ascomycota</taxon>
        <taxon>Pezizomycotina</taxon>
        <taxon>Eurotiomycetes</taxon>
        <taxon>Eurotiomycetidae</taxon>
        <taxon>Onygenales</taxon>
        <taxon>Onygenales incertae sedis</taxon>
        <taxon>Polytolypa</taxon>
    </lineage>
</organism>
<dbReference type="GO" id="GO:0072670">
    <property type="term" value="P:mitochondrial tRNA threonylcarbamoyladenosine modification"/>
    <property type="evidence" value="ECO:0007669"/>
    <property type="project" value="TreeGrafter"/>
</dbReference>
<feature type="compositionally biased region" description="Polar residues" evidence="2">
    <location>
        <begin position="200"/>
        <end position="220"/>
    </location>
</feature>
<name>A0A2B7YEB1_POLH7</name>
<comment type="catalytic activity">
    <reaction evidence="1">
        <text>L-threonylcarbamoyladenylate + adenosine(37) in tRNA = N(6)-L-threonylcarbamoyladenosine(37) in tRNA + AMP + H(+)</text>
        <dbReference type="Rhea" id="RHEA:37059"/>
        <dbReference type="Rhea" id="RHEA-COMP:10162"/>
        <dbReference type="Rhea" id="RHEA-COMP:10163"/>
        <dbReference type="ChEBI" id="CHEBI:15378"/>
        <dbReference type="ChEBI" id="CHEBI:73682"/>
        <dbReference type="ChEBI" id="CHEBI:74411"/>
        <dbReference type="ChEBI" id="CHEBI:74418"/>
        <dbReference type="ChEBI" id="CHEBI:456215"/>
        <dbReference type="EC" id="2.3.1.234"/>
    </reaction>
</comment>
<dbReference type="EMBL" id="PDNA01000053">
    <property type="protein sequence ID" value="PGH18947.1"/>
    <property type="molecule type" value="Genomic_DNA"/>
</dbReference>
<dbReference type="GO" id="GO:0061711">
    <property type="term" value="F:tRNA N(6)-L-threonylcarbamoyladenine synthase activity"/>
    <property type="evidence" value="ECO:0007669"/>
    <property type="project" value="UniProtKB-EC"/>
</dbReference>
<evidence type="ECO:0000256" key="2">
    <source>
        <dbReference type="SAM" id="MobiDB-lite"/>
    </source>
</evidence>
<keyword evidence="5" id="KW-1185">Reference proteome</keyword>
<dbReference type="HAMAP" id="MF_01445">
    <property type="entry name" value="TsaD"/>
    <property type="match status" value="1"/>
</dbReference>
<dbReference type="InterPro" id="IPR022450">
    <property type="entry name" value="TsaD"/>
</dbReference>
<sequence length="524" mass="57121">MSHPRSILRGLQCLNNPSKLLSRQQWWCQRRCLLTLAIETSCDDTSVSIVEKHNTTHNNGASSTRSSPPAASVHFLENITADSRQYQGIHPIVALTSHRKNLAKLINKALKHLPAAEHGNQNKDIGKLIPVSSESEDLNNGVSLRQKPDFISVTSGPGMAANLAVGLDTAKGLAVAWQIPLVGVHHMHAHLLTPRLVSALQSQQPPKGDSSSSSANTIITQEGGDHNPTFPFLSILVSGGHTLLVHSRSLTDHEVLASTSDIAIGDALDKTARDILPPSLIQQSQTTMYGKMLEEFAFPNGASDYADYQAPATRAQEIARLENQKFGWSFAMPFAQTKALAFSFAGTASTAHRMITERKANRRRPENNGDDDDDELLLLPQEDRVALARDVMTVCFEHLASRAVIALKNLRQQEKKNKQQQLADSDSDIKTLVVSGGVAANEYLRTLLRSFLDIRGFSHVEIVAPPQNLCTDNAAMIGWAGIEMFEAGWRSDLGCATVRKWSLDARAEDGGILGSDSWIKAQSG</sequence>
<dbReference type="GO" id="GO:0046872">
    <property type="term" value="F:metal ion binding"/>
    <property type="evidence" value="ECO:0007669"/>
    <property type="project" value="UniProtKB-KW"/>
</dbReference>
<comment type="subcellular location">
    <subcellularLocation>
        <location evidence="1">Mitochondrion</location>
    </subcellularLocation>
</comment>
<dbReference type="SUPFAM" id="SSF53067">
    <property type="entry name" value="Actin-like ATPase domain"/>
    <property type="match status" value="2"/>
</dbReference>
<dbReference type="Pfam" id="PF00814">
    <property type="entry name" value="TsaD"/>
    <property type="match status" value="2"/>
</dbReference>
<dbReference type="AlphaFoldDB" id="A0A2B7YEB1"/>
<comment type="caution">
    <text evidence="4">The sequence shown here is derived from an EMBL/GenBank/DDBJ whole genome shotgun (WGS) entry which is preliminary data.</text>
</comment>
<accession>A0A2B7YEB1</accession>
<proteinExistence type="inferred from homology"/>
<dbReference type="PANTHER" id="PTHR11735:SF6">
    <property type="entry name" value="TRNA N6-ADENOSINE THREONYLCARBAMOYLTRANSFERASE, MITOCHONDRIAL"/>
    <property type="match status" value="1"/>
</dbReference>
<dbReference type="InterPro" id="IPR000905">
    <property type="entry name" value="Gcp-like_dom"/>
</dbReference>
<reference evidence="4 5" key="1">
    <citation type="submission" date="2017-10" db="EMBL/GenBank/DDBJ databases">
        <title>Comparative genomics in systemic dimorphic fungi from Ajellomycetaceae.</title>
        <authorList>
            <person name="Munoz J.F."/>
            <person name="Mcewen J.G."/>
            <person name="Clay O.K."/>
            <person name="Cuomo C.A."/>
        </authorList>
    </citation>
    <scope>NUCLEOTIDE SEQUENCE [LARGE SCALE GENOMIC DNA]</scope>
    <source>
        <strain evidence="4 5">UAMH7299</strain>
    </source>
</reference>
<dbReference type="InterPro" id="IPR043129">
    <property type="entry name" value="ATPase_NBD"/>
</dbReference>
<keyword evidence="1" id="KW-0012">Acyltransferase</keyword>
<dbReference type="FunFam" id="3.30.420.40:FF:000252">
    <property type="entry name" value="tRNA N6-adenosine threonylcarbamoyltransferase, mitochondrial"/>
    <property type="match status" value="1"/>
</dbReference>
<keyword evidence="1" id="KW-0808">Transferase</keyword>